<keyword evidence="2 5" id="KW-0238">DNA-binding</keyword>
<reference evidence="5 6" key="1">
    <citation type="journal article" date="2013" name="Front. Microbiol.">
        <title>The genome of the endophytic bacterium H. frisingense GSF30(T) identifies diverse strategies in the Herbaspirillum genus to interact with plants.</title>
        <authorList>
            <person name="Straub D."/>
            <person name="Rothballer M."/>
            <person name="Hartmann A."/>
            <person name="Ludewig U."/>
        </authorList>
    </citation>
    <scope>NUCLEOTIDE SEQUENCE [LARGE SCALE GENOMIC DNA]</scope>
    <source>
        <strain evidence="5 6">GSF30</strain>
    </source>
</reference>
<proteinExistence type="predicted"/>
<evidence type="ECO:0000313" key="6">
    <source>
        <dbReference type="Proteomes" id="UP000006772"/>
    </source>
</evidence>
<feature type="domain" description="HTH araC/xylS-type" evidence="4">
    <location>
        <begin position="25"/>
        <end position="123"/>
    </location>
</feature>
<dbReference type="RefSeq" id="WP_006464689.1">
    <property type="nucleotide sequence ID" value="NZ_AEEC02000026.1"/>
</dbReference>
<keyword evidence="3" id="KW-0804">Transcription</keyword>
<dbReference type="PANTHER" id="PTHR46796:SF6">
    <property type="entry name" value="ARAC SUBFAMILY"/>
    <property type="match status" value="1"/>
</dbReference>
<dbReference type="GO" id="GO:0043565">
    <property type="term" value="F:sequence-specific DNA binding"/>
    <property type="evidence" value="ECO:0007669"/>
    <property type="project" value="InterPro"/>
</dbReference>
<dbReference type="InterPro" id="IPR050204">
    <property type="entry name" value="AraC_XylS_family_regulators"/>
</dbReference>
<accession>A0AAI9ICG0</accession>
<dbReference type="InterPro" id="IPR009057">
    <property type="entry name" value="Homeodomain-like_sf"/>
</dbReference>
<evidence type="ECO:0000256" key="1">
    <source>
        <dbReference type="ARBA" id="ARBA00023015"/>
    </source>
</evidence>
<comment type="caution">
    <text evidence="5">The sequence shown here is derived from an EMBL/GenBank/DDBJ whole genome shotgun (WGS) entry which is preliminary data.</text>
</comment>
<evidence type="ECO:0000259" key="4">
    <source>
        <dbReference type="PROSITE" id="PS01124"/>
    </source>
</evidence>
<sequence>MGSRPLASGSSGAPAYRQLSPEQVQQVLDYIDANLQRNITVSTLAAMCHLSSSCFSRVFKASTGYTLCQWMMRQRLQRAQVLLAEPGRTVVDVAIAVGFHDQSHFLRQFKRITGTTVQEWRQRSLT</sequence>
<gene>
    <name evidence="5" type="ORF">HFRIS_017192</name>
</gene>
<dbReference type="SUPFAM" id="SSF46689">
    <property type="entry name" value="Homeodomain-like"/>
    <property type="match status" value="2"/>
</dbReference>
<protein>
    <submittedName>
        <fullName evidence="5">DNA-binding domain-containing protein</fullName>
    </submittedName>
</protein>
<dbReference type="AlphaFoldDB" id="A0AAI9ICG0"/>
<dbReference type="Gene3D" id="1.10.10.60">
    <property type="entry name" value="Homeodomain-like"/>
    <property type="match status" value="2"/>
</dbReference>
<name>A0AAI9ICG0_9BURK</name>
<dbReference type="PANTHER" id="PTHR46796">
    <property type="entry name" value="HTH-TYPE TRANSCRIPTIONAL ACTIVATOR RHAS-RELATED"/>
    <property type="match status" value="1"/>
</dbReference>
<dbReference type="Proteomes" id="UP000006772">
    <property type="component" value="Unassembled WGS sequence"/>
</dbReference>
<evidence type="ECO:0000256" key="2">
    <source>
        <dbReference type="ARBA" id="ARBA00023125"/>
    </source>
</evidence>
<evidence type="ECO:0000256" key="3">
    <source>
        <dbReference type="ARBA" id="ARBA00023163"/>
    </source>
</evidence>
<dbReference type="EMBL" id="AEEC02000026">
    <property type="protein sequence ID" value="EOA03526.1"/>
    <property type="molecule type" value="Genomic_DNA"/>
</dbReference>
<evidence type="ECO:0000313" key="5">
    <source>
        <dbReference type="EMBL" id="EOA03526.1"/>
    </source>
</evidence>
<organism evidence="5 6">
    <name type="scientific">Herbaspirillum frisingense GSF30</name>
    <dbReference type="NCBI Taxonomy" id="864073"/>
    <lineage>
        <taxon>Bacteria</taxon>
        <taxon>Pseudomonadati</taxon>
        <taxon>Pseudomonadota</taxon>
        <taxon>Betaproteobacteria</taxon>
        <taxon>Burkholderiales</taxon>
        <taxon>Oxalobacteraceae</taxon>
        <taxon>Herbaspirillum</taxon>
    </lineage>
</organism>
<dbReference type="InterPro" id="IPR018060">
    <property type="entry name" value="HTH_AraC"/>
</dbReference>
<dbReference type="Pfam" id="PF12833">
    <property type="entry name" value="HTH_18"/>
    <property type="match status" value="1"/>
</dbReference>
<dbReference type="GO" id="GO:0003700">
    <property type="term" value="F:DNA-binding transcription factor activity"/>
    <property type="evidence" value="ECO:0007669"/>
    <property type="project" value="InterPro"/>
</dbReference>
<dbReference type="SMART" id="SM00342">
    <property type="entry name" value="HTH_ARAC"/>
    <property type="match status" value="1"/>
</dbReference>
<keyword evidence="1" id="KW-0805">Transcription regulation</keyword>
<dbReference type="PROSITE" id="PS01124">
    <property type="entry name" value="HTH_ARAC_FAMILY_2"/>
    <property type="match status" value="1"/>
</dbReference>